<keyword evidence="4" id="KW-0418">Kinase</keyword>
<dbReference type="InterPro" id="IPR011009">
    <property type="entry name" value="Kinase-like_dom_sf"/>
</dbReference>
<dbReference type="Proteomes" id="UP000000305">
    <property type="component" value="Unassembled WGS sequence"/>
</dbReference>
<evidence type="ECO:0000313" key="8">
    <source>
        <dbReference type="Proteomes" id="UP000000305"/>
    </source>
</evidence>
<evidence type="ECO:0000256" key="3">
    <source>
        <dbReference type="ARBA" id="ARBA00022741"/>
    </source>
</evidence>
<dbReference type="InParanoid" id="E9FUY2"/>
<dbReference type="GO" id="GO:0004674">
    <property type="term" value="F:protein serine/threonine kinase activity"/>
    <property type="evidence" value="ECO:0000318"/>
    <property type="project" value="GO_Central"/>
</dbReference>
<dbReference type="PANTHER" id="PTHR24342:SF12">
    <property type="entry name" value="DEATH-ASSOCIATED PROTEIN KINASE RELATED"/>
    <property type="match status" value="1"/>
</dbReference>
<dbReference type="GO" id="GO:0035556">
    <property type="term" value="P:intracellular signal transduction"/>
    <property type="evidence" value="ECO:0000318"/>
    <property type="project" value="GO_Central"/>
</dbReference>
<dbReference type="KEGG" id="dpx:DAPPUDRAFT_191457"/>
<dbReference type="PhylomeDB" id="E9FUY2"/>
<evidence type="ECO:0000256" key="1">
    <source>
        <dbReference type="ARBA" id="ARBA00022527"/>
    </source>
</evidence>
<keyword evidence="1" id="KW-0723">Serine/threonine-protein kinase</keyword>
<gene>
    <name evidence="7" type="ORF">DAPPUDRAFT_191457</name>
</gene>
<dbReference type="Gene3D" id="1.10.510.10">
    <property type="entry name" value="Transferase(Phosphotransferase) domain 1"/>
    <property type="match status" value="1"/>
</dbReference>
<dbReference type="Pfam" id="PF00069">
    <property type="entry name" value="Pkinase"/>
    <property type="match status" value="1"/>
</dbReference>
<dbReference type="InterPro" id="IPR008271">
    <property type="entry name" value="Ser/Thr_kinase_AS"/>
</dbReference>
<dbReference type="EMBL" id="GL732525">
    <property type="protein sequence ID" value="EFX88836.1"/>
    <property type="molecule type" value="Genomic_DNA"/>
</dbReference>
<evidence type="ECO:0000256" key="4">
    <source>
        <dbReference type="ARBA" id="ARBA00022777"/>
    </source>
</evidence>
<dbReference type="OMA" id="QINIDYT"/>
<dbReference type="PROSITE" id="PS50011">
    <property type="entry name" value="PROTEIN_KINASE_DOM"/>
    <property type="match status" value="1"/>
</dbReference>
<dbReference type="PANTHER" id="PTHR24342">
    <property type="entry name" value="SERINE/THREONINE-PROTEIN KINASE 17"/>
    <property type="match status" value="1"/>
</dbReference>
<dbReference type="GO" id="GO:0005524">
    <property type="term" value="F:ATP binding"/>
    <property type="evidence" value="ECO:0007669"/>
    <property type="project" value="UniProtKB-KW"/>
</dbReference>
<dbReference type="AlphaFoldDB" id="E9FUY2"/>
<feature type="domain" description="Protein kinase" evidence="6">
    <location>
        <begin position="57"/>
        <end position="301"/>
    </location>
</feature>
<reference evidence="7 8" key="1">
    <citation type="journal article" date="2011" name="Science">
        <title>The ecoresponsive genome of Daphnia pulex.</title>
        <authorList>
            <person name="Colbourne J.K."/>
            <person name="Pfrender M.E."/>
            <person name="Gilbert D."/>
            <person name="Thomas W.K."/>
            <person name="Tucker A."/>
            <person name="Oakley T.H."/>
            <person name="Tokishita S."/>
            <person name="Aerts A."/>
            <person name="Arnold G.J."/>
            <person name="Basu M.K."/>
            <person name="Bauer D.J."/>
            <person name="Caceres C.E."/>
            <person name="Carmel L."/>
            <person name="Casola C."/>
            <person name="Choi J.H."/>
            <person name="Detter J.C."/>
            <person name="Dong Q."/>
            <person name="Dusheyko S."/>
            <person name="Eads B.D."/>
            <person name="Frohlich T."/>
            <person name="Geiler-Samerotte K.A."/>
            <person name="Gerlach D."/>
            <person name="Hatcher P."/>
            <person name="Jogdeo S."/>
            <person name="Krijgsveld J."/>
            <person name="Kriventseva E.V."/>
            <person name="Kultz D."/>
            <person name="Laforsch C."/>
            <person name="Lindquist E."/>
            <person name="Lopez J."/>
            <person name="Manak J.R."/>
            <person name="Muller J."/>
            <person name="Pangilinan J."/>
            <person name="Patwardhan R.P."/>
            <person name="Pitluck S."/>
            <person name="Pritham E.J."/>
            <person name="Rechtsteiner A."/>
            <person name="Rho M."/>
            <person name="Rogozin I.B."/>
            <person name="Sakarya O."/>
            <person name="Salamov A."/>
            <person name="Schaack S."/>
            <person name="Shapiro H."/>
            <person name="Shiga Y."/>
            <person name="Skalitzky C."/>
            <person name="Smith Z."/>
            <person name="Souvorov A."/>
            <person name="Sung W."/>
            <person name="Tang Z."/>
            <person name="Tsuchiya D."/>
            <person name="Tu H."/>
            <person name="Vos H."/>
            <person name="Wang M."/>
            <person name="Wolf Y.I."/>
            <person name="Yamagata H."/>
            <person name="Yamada T."/>
            <person name="Ye Y."/>
            <person name="Shaw J.R."/>
            <person name="Andrews J."/>
            <person name="Crease T.J."/>
            <person name="Tang H."/>
            <person name="Lucas S.M."/>
            <person name="Robertson H.M."/>
            <person name="Bork P."/>
            <person name="Koonin E.V."/>
            <person name="Zdobnov E.M."/>
            <person name="Grigoriev I.V."/>
            <person name="Lynch M."/>
            <person name="Boore J.L."/>
        </authorList>
    </citation>
    <scope>NUCLEOTIDE SEQUENCE [LARGE SCALE GENOMIC DNA]</scope>
</reference>
<sequence length="301" mass="33173">MVGGSEVQSGSVEDMALEELQALIPSLTISSMPGLLTLCPSRAEVLVAKEPLHQLYTVESHPFARGKFAAVKRCRNTITGEEFAAKVIRKRRRGGGLTPESLHEAATLDLCRSCPHIVRLEQVYDTPGETILILQLAKGGELQSVLDRDEIPEEEDVVRFLRQVLGGLSFLHQFDIAHLDLKPQNLLLTGPFPDCDIKLCDFGIARHIARGADVREILGTPDYVAPEILNYEPISLATDMWSVGVLAYVLLTGCTPFGGETKQETFCNITRCQLEFPNDLFQNVSATAIQFISSLLTQDPR</sequence>
<evidence type="ECO:0000313" key="7">
    <source>
        <dbReference type="EMBL" id="EFX88836.1"/>
    </source>
</evidence>
<proteinExistence type="predicted"/>
<dbReference type="GO" id="GO:0043065">
    <property type="term" value="P:positive regulation of apoptotic process"/>
    <property type="evidence" value="ECO:0000318"/>
    <property type="project" value="GO_Central"/>
</dbReference>
<keyword evidence="8" id="KW-1185">Reference proteome</keyword>
<dbReference type="eggNOG" id="KOG0032">
    <property type="taxonomic scope" value="Eukaryota"/>
</dbReference>
<protein>
    <recommendedName>
        <fullName evidence="6">Protein kinase domain-containing protein</fullName>
    </recommendedName>
</protein>
<keyword evidence="2" id="KW-0808">Transferase</keyword>
<dbReference type="Gene3D" id="3.30.200.20">
    <property type="entry name" value="Phosphorylase Kinase, domain 1"/>
    <property type="match status" value="1"/>
</dbReference>
<dbReference type="PROSITE" id="PS00108">
    <property type="entry name" value="PROTEIN_KINASE_ST"/>
    <property type="match status" value="1"/>
</dbReference>
<dbReference type="InterPro" id="IPR000719">
    <property type="entry name" value="Prot_kinase_dom"/>
</dbReference>
<evidence type="ECO:0000256" key="5">
    <source>
        <dbReference type="ARBA" id="ARBA00022840"/>
    </source>
</evidence>
<keyword evidence="3" id="KW-0547">Nucleotide-binding</keyword>
<accession>E9FUY2</accession>
<dbReference type="OrthoDB" id="74764at2759"/>
<dbReference type="GO" id="GO:0005634">
    <property type="term" value="C:nucleus"/>
    <property type="evidence" value="ECO:0000318"/>
    <property type="project" value="GO_Central"/>
</dbReference>
<dbReference type="HOGENOM" id="CLU_000288_63_0_1"/>
<dbReference type="STRING" id="6669.E9FUY2"/>
<evidence type="ECO:0000256" key="2">
    <source>
        <dbReference type="ARBA" id="ARBA00022679"/>
    </source>
</evidence>
<dbReference type="SMART" id="SM00220">
    <property type="entry name" value="S_TKc"/>
    <property type="match status" value="1"/>
</dbReference>
<evidence type="ECO:0000259" key="6">
    <source>
        <dbReference type="PROSITE" id="PS50011"/>
    </source>
</evidence>
<organism evidence="7 8">
    <name type="scientific">Daphnia pulex</name>
    <name type="common">Water flea</name>
    <dbReference type="NCBI Taxonomy" id="6669"/>
    <lineage>
        <taxon>Eukaryota</taxon>
        <taxon>Metazoa</taxon>
        <taxon>Ecdysozoa</taxon>
        <taxon>Arthropoda</taxon>
        <taxon>Crustacea</taxon>
        <taxon>Branchiopoda</taxon>
        <taxon>Diplostraca</taxon>
        <taxon>Cladocera</taxon>
        <taxon>Anomopoda</taxon>
        <taxon>Daphniidae</taxon>
        <taxon>Daphnia</taxon>
    </lineage>
</organism>
<dbReference type="SUPFAM" id="SSF56112">
    <property type="entry name" value="Protein kinase-like (PK-like)"/>
    <property type="match status" value="1"/>
</dbReference>
<name>E9FUY2_DAPPU</name>
<keyword evidence="5" id="KW-0067">ATP-binding</keyword>